<dbReference type="Gene3D" id="2.10.25.10">
    <property type="entry name" value="Laminin"/>
    <property type="match status" value="1"/>
</dbReference>
<dbReference type="Pfam" id="PF00008">
    <property type="entry name" value="EGF"/>
    <property type="match status" value="1"/>
</dbReference>
<comment type="caution">
    <text evidence="1">Lacks conserved residue(s) required for the propagation of feature annotation.</text>
</comment>
<dbReference type="OrthoDB" id="6162742at2759"/>
<keyword evidence="5" id="KW-1185">Reference proteome</keyword>
<dbReference type="PROSITE" id="PS01186">
    <property type="entry name" value="EGF_2"/>
    <property type="match status" value="1"/>
</dbReference>
<name>A0A8W8NT94_MAGGI</name>
<dbReference type="PROSITE" id="PS50026">
    <property type="entry name" value="EGF_3"/>
    <property type="match status" value="1"/>
</dbReference>
<evidence type="ECO:0000256" key="1">
    <source>
        <dbReference type="PROSITE-ProRule" id="PRU00076"/>
    </source>
</evidence>
<feature type="chain" id="PRO_5042432238" description="EGF-like domain-containing protein" evidence="2">
    <location>
        <begin position="17"/>
        <end position="92"/>
    </location>
</feature>
<dbReference type="Proteomes" id="UP000005408">
    <property type="component" value="Unassembled WGS sequence"/>
</dbReference>
<dbReference type="SMART" id="SM00181">
    <property type="entry name" value="EGF"/>
    <property type="match status" value="1"/>
</dbReference>
<feature type="domain" description="EGF-like" evidence="3">
    <location>
        <begin position="54"/>
        <end position="88"/>
    </location>
</feature>
<dbReference type="AlphaFoldDB" id="A0A8W8NT94"/>
<organism evidence="4 5">
    <name type="scientific">Magallana gigas</name>
    <name type="common">Pacific oyster</name>
    <name type="synonym">Crassostrea gigas</name>
    <dbReference type="NCBI Taxonomy" id="29159"/>
    <lineage>
        <taxon>Eukaryota</taxon>
        <taxon>Metazoa</taxon>
        <taxon>Spiralia</taxon>
        <taxon>Lophotrochozoa</taxon>
        <taxon>Mollusca</taxon>
        <taxon>Bivalvia</taxon>
        <taxon>Autobranchia</taxon>
        <taxon>Pteriomorphia</taxon>
        <taxon>Ostreida</taxon>
        <taxon>Ostreoidea</taxon>
        <taxon>Ostreidae</taxon>
        <taxon>Magallana</taxon>
    </lineage>
</organism>
<evidence type="ECO:0000259" key="3">
    <source>
        <dbReference type="PROSITE" id="PS50026"/>
    </source>
</evidence>
<dbReference type="InterPro" id="IPR000742">
    <property type="entry name" value="EGF"/>
</dbReference>
<evidence type="ECO:0000256" key="2">
    <source>
        <dbReference type="SAM" id="SignalP"/>
    </source>
</evidence>
<dbReference type="SUPFAM" id="SSF57196">
    <property type="entry name" value="EGF/Laminin"/>
    <property type="match status" value="1"/>
</dbReference>
<feature type="signal peptide" evidence="2">
    <location>
        <begin position="1"/>
        <end position="16"/>
    </location>
</feature>
<proteinExistence type="predicted"/>
<sequence length="92" mass="10448">MLSRFTLLMCVVGVLSAELHKGHSKKSLERRGDFFDSKIRMARLSRATPRTISVFISCDPNPCQNGGTCYVYHKSCRCPSGWTGRYCETRQI</sequence>
<keyword evidence="1" id="KW-1015">Disulfide bond</keyword>
<dbReference type="EnsemblMetazoa" id="G7062.1">
    <property type="protein sequence ID" value="G7062.1:cds"/>
    <property type="gene ID" value="G7062"/>
</dbReference>
<keyword evidence="1" id="KW-0245">EGF-like domain</keyword>
<protein>
    <recommendedName>
        <fullName evidence="3">EGF-like domain-containing protein</fullName>
    </recommendedName>
</protein>
<dbReference type="EnsemblMetazoa" id="G7062.2">
    <property type="protein sequence ID" value="G7062.2:cds"/>
    <property type="gene ID" value="G7062"/>
</dbReference>
<keyword evidence="2" id="KW-0732">Signal</keyword>
<evidence type="ECO:0000313" key="5">
    <source>
        <dbReference type="Proteomes" id="UP000005408"/>
    </source>
</evidence>
<reference evidence="4" key="1">
    <citation type="submission" date="2022-08" db="UniProtKB">
        <authorList>
            <consortium name="EnsemblMetazoa"/>
        </authorList>
    </citation>
    <scope>IDENTIFICATION</scope>
    <source>
        <strain evidence="4">05x7-T-G4-1.051#20</strain>
    </source>
</reference>
<accession>A0A8W8NT94</accession>
<dbReference type="PROSITE" id="PS00022">
    <property type="entry name" value="EGF_1"/>
    <property type="match status" value="1"/>
</dbReference>
<dbReference type="CDD" id="cd00054">
    <property type="entry name" value="EGF_CA"/>
    <property type="match status" value="1"/>
</dbReference>
<feature type="disulfide bond" evidence="1">
    <location>
        <begin position="78"/>
        <end position="87"/>
    </location>
</feature>
<evidence type="ECO:0000313" key="4">
    <source>
        <dbReference type="EnsemblMetazoa" id="G7062.2:cds"/>
    </source>
</evidence>